<protein>
    <submittedName>
        <fullName evidence="1">Uncharacterized protein</fullName>
    </submittedName>
</protein>
<dbReference type="Proteomes" id="UP000215027">
    <property type="component" value="Chromosome I"/>
</dbReference>
<dbReference type="RefSeq" id="WP_095041866.1">
    <property type="nucleotide sequence ID" value="NZ_LN890655.1"/>
</dbReference>
<accession>A0A160SYR6</accession>
<reference evidence="1" key="1">
    <citation type="submission" date="2016-01" db="EMBL/GenBank/DDBJ databases">
        <authorList>
            <person name="Mcilroy J.S."/>
            <person name="Karst M S."/>
            <person name="Albertsen M."/>
        </authorList>
    </citation>
    <scope>NUCLEOTIDE SEQUENCE</scope>
    <source>
        <strain evidence="1">Cfx-K</strain>
    </source>
</reference>
<dbReference type="OrthoDB" id="166472at2"/>
<evidence type="ECO:0000313" key="1">
    <source>
        <dbReference type="EMBL" id="CUS02224.2"/>
    </source>
</evidence>
<dbReference type="KEGG" id="pbf:CFX0092_A0343"/>
<keyword evidence="2" id="KW-1185">Reference proteome</keyword>
<dbReference type="EMBL" id="LN890655">
    <property type="protein sequence ID" value="CUS02224.2"/>
    <property type="molecule type" value="Genomic_DNA"/>
</dbReference>
<organism evidence="1 2">
    <name type="scientific">Candidatus Promineifilum breve</name>
    <dbReference type="NCBI Taxonomy" id="1806508"/>
    <lineage>
        <taxon>Bacteria</taxon>
        <taxon>Bacillati</taxon>
        <taxon>Chloroflexota</taxon>
        <taxon>Ardenticatenia</taxon>
        <taxon>Candidatus Promineifilales</taxon>
        <taxon>Candidatus Promineifilaceae</taxon>
        <taxon>Candidatus Promineifilum</taxon>
    </lineage>
</organism>
<evidence type="ECO:0000313" key="2">
    <source>
        <dbReference type="Proteomes" id="UP000215027"/>
    </source>
</evidence>
<sequence length="84" mass="9561">MNAITLLDGSLKLSIYYDASDREFDDDICLSFEEDCPEEEKLFKADEVSLYLTPEQTALIVLELNRALQAYRHDQTTDEGRAPG</sequence>
<dbReference type="AlphaFoldDB" id="A0A160SYR6"/>
<name>A0A160SYR6_9CHLR</name>
<proteinExistence type="predicted"/>
<gene>
    <name evidence="1" type="ORF">CFX0092_A0343</name>
</gene>